<keyword evidence="7" id="KW-0963">Cytoplasm</keyword>
<evidence type="ECO:0000256" key="7">
    <source>
        <dbReference type="ARBA" id="ARBA00022490"/>
    </source>
</evidence>
<evidence type="ECO:0000313" key="19">
    <source>
        <dbReference type="Proteomes" id="UP001244011"/>
    </source>
</evidence>
<organism evidence="18 19">
    <name type="scientific">Phialemonium atrogriseum</name>
    <dbReference type="NCBI Taxonomy" id="1093897"/>
    <lineage>
        <taxon>Eukaryota</taxon>
        <taxon>Fungi</taxon>
        <taxon>Dikarya</taxon>
        <taxon>Ascomycota</taxon>
        <taxon>Pezizomycotina</taxon>
        <taxon>Sordariomycetes</taxon>
        <taxon>Sordariomycetidae</taxon>
        <taxon>Cephalothecales</taxon>
        <taxon>Cephalothecaceae</taxon>
        <taxon>Phialemonium</taxon>
    </lineage>
</organism>
<dbReference type="Pfam" id="PF22958">
    <property type="entry name" value="Ltn1_1st"/>
    <property type="match status" value="1"/>
</dbReference>
<dbReference type="CDD" id="cd16491">
    <property type="entry name" value="RING-CH-C4HC3_LTN1"/>
    <property type="match status" value="1"/>
</dbReference>
<comment type="subcellular location">
    <subcellularLocation>
        <location evidence="2">Cytoplasm</location>
        <location evidence="2">Cytosol</location>
    </subcellularLocation>
</comment>
<comment type="catalytic activity">
    <reaction evidence="1 16">
        <text>S-ubiquitinyl-[E2 ubiquitin-conjugating enzyme]-L-cysteine + [acceptor protein]-L-lysine = [E2 ubiquitin-conjugating enzyme]-L-cysteine + N(6)-ubiquitinyl-[acceptor protein]-L-lysine.</text>
        <dbReference type="EC" id="2.3.2.27"/>
    </reaction>
</comment>
<dbReference type="InterPro" id="IPR013083">
    <property type="entry name" value="Znf_RING/FYVE/PHD"/>
</dbReference>
<dbReference type="PROSITE" id="PS50089">
    <property type="entry name" value="ZF_RING_2"/>
    <property type="match status" value="1"/>
</dbReference>
<dbReference type="PANTHER" id="PTHR12389:SF0">
    <property type="entry name" value="E3 UBIQUITIN-PROTEIN LIGASE LISTERIN"/>
    <property type="match status" value="1"/>
</dbReference>
<dbReference type="InterPro" id="IPR039795">
    <property type="entry name" value="LTN1/Rkr1"/>
</dbReference>
<evidence type="ECO:0000259" key="17">
    <source>
        <dbReference type="PROSITE" id="PS50089"/>
    </source>
</evidence>
<dbReference type="InterPro" id="IPR054477">
    <property type="entry name" value="LTN1_E3_ligase_6th"/>
</dbReference>
<feature type="domain" description="RING-type" evidence="17">
    <location>
        <begin position="1604"/>
        <end position="1650"/>
    </location>
</feature>
<dbReference type="InterPro" id="IPR054478">
    <property type="entry name" value="LTN1_UBC"/>
</dbReference>
<dbReference type="SUPFAM" id="SSF48371">
    <property type="entry name" value="ARM repeat"/>
    <property type="match status" value="1"/>
</dbReference>
<evidence type="ECO:0000256" key="11">
    <source>
        <dbReference type="ARBA" id="ARBA00022771"/>
    </source>
</evidence>
<dbReference type="EMBL" id="MU839006">
    <property type="protein sequence ID" value="KAK1768153.1"/>
    <property type="molecule type" value="Genomic_DNA"/>
</dbReference>
<dbReference type="Pfam" id="PF23280">
    <property type="entry name" value="TPR_26"/>
    <property type="match status" value="1"/>
</dbReference>
<evidence type="ECO:0000256" key="2">
    <source>
        <dbReference type="ARBA" id="ARBA00004514"/>
    </source>
</evidence>
<dbReference type="GO" id="GO:0061630">
    <property type="term" value="F:ubiquitin protein ligase activity"/>
    <property type="evidence" value="ECO:0007669"/>
    <property type="project" value="UniProtKB-UniRule"/>
</dbReference>
<dbReference type="Pfam" id="PF22999">
    <property type="entry name" value="LTN1_E3_ligase_6th"/>
    <property type="match status" value="1"/>
</dbReference>
<dbReference type="EC" id="2.3.2.27" evidence="5 16"/>
<evidence type="ECO:0000256" key="5">
    <source>
        <dbReference type="ARBA" id="ARBA00012483"/>
    </source>
</evidence>
<dbReference type="SMART" id="SM01197">
    <property type="entry name" value="FANCL_C"/>
    <property type="match status" value="1"/>
</dbReference>
<evidence type="ECO:0000256" key="9">
    <source>
        <dbReference type="ARBA" id="ARBA00022723"/>
    </source>
</evidence>
<dbReference type="Gene3D" id="3.30.40.10">
    <property type="entry name" value="Zinc/RING finger domain, C3HC4 (zinc finger)"/>
    <property type="match status" value="1"/>
</dbReference>
<evidence type="ECO:0000256" key="3">
    <source>
        <dbReference type="ARBA" id="ARBA00004906"/>
    </source>
</evidence>
<dbReference type="GO" id="GO:0005829">
    <property type="term" value="C:cytosol"/>
    <property type="evidence" value="ECO:0007669"/>
    <property type="project" value="UniProtKB-SubCell"/>
</dbReference>
<keyword evidence="8 16" id="KW-0808">Transferase</keyword>
<dbReference type="GO" id="GO:1990112">
    <property type="term" value="C:RQC complex"/>
    <property type="evidence" value="ECO:0007669"/>
    <property type="project" value="UniProtKB-UniRule"/>
</dbReference>
<reference evidence="18" key="1">
    <citation type="submission" date="2023-06" db="EMBL/GenBank/DDBJ databases">
        <title>Genome-scale phylogeny and comparative genomics of the fungal order Sordariales.</title>
        <authorList>
            <consortium name="Lawrence Berkeley National Laboratory"/>
            <person name="Hensen N."/>
            <person name="Bonometti L."/>
            <person name="Westerberg I."/>
            <person name="Brannstrom I.O."/>
            <person name="Guillou S."/>
            <person name="Cros-Aarteil S."/>
            <person name="Calhoun S."/>
            <person name="Haridas S."/>
            <person name="Kuo A."/>
            <person name="Mondo S."/>
            <person name="Pangilinan J."/>
            <person name="Riley R."/>
            <person name="Labutti K."/>
            <person name="Andreopoulos B."/>
            <person name="Lipzen A."/>
            <person name="Chen C."/>
            <person name="Yanf M."/>
            <person name="Daum C."/>
            <person name="Ng V."/>
            <person name="Clum A."/>
            <person name="Steindorff A."/>
            <person name="Ohm R."/>
            <person name="Martin F."/>
            <person name="Silar P."/>
            <person name="Natvig D."/>
            <person name="Lalanne C."/>
            <person name="Gautier V."/>
            <person name="Ament-Velasquez S.L."/>
            <person name="Kruys A."/>
            <person name="Hutchinson M.I."/>
            <person name="Powell A.J."/>
            <person name="Barry K."/>
            <person name="Miller A.N."/>
            <person name="Grigoriev I.V."/>
            <person name="Debuchy R."/>
            <person name="Gladieux P."/>
            <person name="Thoren M.H."/>
            <person name="Johannesson H."/>
        </authorList>
    </citation>
    <scope>NUCLEOTIDE SEQUENCE</scope>
    <source>
        <strain evidence="18">8032-3</strain>
    </source>
</reference>
<evidence type="ECO:0000256" key="1">
    <source>
        <dbReference type="ARBA" id="ARBA00000900"/>
    </source>
</evidence>
<accession>A0AAJ0C2Z4</accession>
<comment type="subunit">
    <text evidence="16">Component of the ribosome quality control complex (RQC).</text>
</comment>
<dbReference type="InterPro" id="IPR016024">
    <property type="entry name" value="ARM-type_fold"/>
</dbReference>
<dbReference type="Pfam" id="PF23009">
    <property type="entry name" value="UBC_like"/>
    <property type="match status" value="1"/>
</dbReference>
<dbReference type="GeneID" id="85310893"/>
<dbReference type="InterPro" id="IPR054476">
    <property type="entry name" value="Ltn1_N"/>
</dbReference>
<gene>
    <name evidence="18" type="ORF">QBC33DRAFT_536378</name>
</gene>
<evidence type="ECO:0000256" key="13">
    <source>
        <dbReference type="ARBA" id="ARBA00022833"/>
    </source>
</evidence>
<dbReference type="FunFam" id="3.30.40.10:FF:000038">
    <property type="entry name" value="E3 ubiquitin-protein ligase listerin"/>
    <property type="match status" value="1"/>
</dbReference>
<dbReference type="GO" id="GO:0043023">
    <property type="term" value="F:ribosomal large subunit binding"/>
    <property type="evidence" value="ECO:0007669"/>
    <property type="project" value="TreeGrafter"/>
</dbReference>
<comment type="function">
    <text evidence="16">E3 ubiquitin-protein ligase. Component of the ribosome quality control complex (RQC), a ribosome-associated complex that mediates ubiquitination and extraction of incompletely synthesized nascent chains for proteasomal degradation.</text>
</comment>
<comment type="pathway">
    <text evidence="3 16">Protein modification; protein ubiquitination.</text>
</comment>
<keyword evidence="10" id="KW-0677">Repeat</keyword>
<name>A0AAJ0C2Z4_9PEZI</name>
<keyword evidence="13 16" id="KW-0862">Zinc</keyword>
<sequence length="1681" mass="186006">MTVSPMPRITCYHQFWNNGICLLSYFYCLRMFATTSGGIDHIMSKQGKARAAGGKGFGVSSPRPNFGGFATLSSSLSYVSKPPDFSAISDANVVVSLKNLLKKDSVTKAKALEDLVSYARAHPYDQDGGPEEAVLEAWVQLYPRTSIDNSRRVRELSHVLQLELMKSARKRMEKYIPRVVGAWLAGTFDRDRVVSRAASDGLSSFLKTDEKTIQFWRKCHVQILDYASEAIRETPDSLSDERSTTKEDAEAKYYRVIGGSLSLIINLLQKVDIEKSRDQIEQFLAVDATWACVTAEDSSVRRAVYQLAQVCLQDYPGLLSSQLPKVGKALTSEALKSRQTGSAGDLVRVLTNLTKRHPEVWGTKKQPLPRLQRLVEKGSQGGSWAFWQDLSRLIAVLPQDNVPFEAATGFMKALRLGISSREEPRSHAPYSWTCYIGTLQHLLRLLAPVDSRTEFIKDNFYPLTDQYLFPTADKSSWTGGGQLRILCQGWTSLASHPDASIRQSAADEWQRLGETLVSRMANSLPEVSQDFQKSQQGVADEGTRWFALVGAVLEHINGTTKGPEDTPSPLQSTVLEASDKVLHGALDLLVKRNFKPFGAALILQSALKKSPNLFRDRNGDILSSLFLPARPEELKTLLGSPSAPFLVESVTLLGAIPEQRERYEAIWNAIVQFLICSDSLESDNLMASLISSEAAKPLAQRDEGVQKFLITRCFLSAKGDVEAWNLFEVALTFSVIKDSHLRALTSRIVQLLGSPQQPQETVFRGLEIIMQKAPSLLSQTSDLHVDLVAKLLALTEISSQSIADRAISLRSLLDKQVDGQSPMVGIIQQNLDNAGIASLGIDTLVEQATSVFASKCVPLEQLFPNTNIWMEELSLFLQDPPNPALSVTSNLAGAYFLAKKIPTPRGHKPRRDRQGLSIPARMAAYTARVFGAGFDLSSLPQELKVELLFLLYLVVEVASDQLTLMEDGRLWGTVADERTATDLEDFVTSARKILQTTVTDAKGWGDGTTGGQSLVDDLIAIALQQTKDLSPMALYSAKALSDLLQAMTEAHGLPSAVEQRFIKLDVMKATPSTVFGAIAFLTGFGEALATSKTVNRLCNGLVSDITGAFPTSERALLAIVLLNSCVSVYEVGELPVESRRQVFAVRQITTWTDTPDEMDARLAAESCRALQRLFPSLESIYGPYWEQAIEYCIHLWDKAVEDPLEARLPYLQASLKLSATLESMAGANDDLDEALSTHAERKSSALIELLTIPRDVGNQPSEIVDALLCRRIGKIPLEHVKDISNLYGLIASESREVQTAAFGLLDRALPAAQQQLSVDVLLDKRDAQLPDELLSLLLEPPTLESYPDDLLVHFPTPVRSYLLTWLLIFDTYREAAFKLRADYTNNLSASNSVGPLMEFMFDVLGHSAALSLNLDREGFTTDNIRNYTIEVADAEAQERNMQWLLIHLFYLTLKYVPGLFKAWFRDCRSKQTIIAVEAWMTKHFSPLVIYESLEEVKDWASKQEPPEQDEKELLVKVSKGANEVTVGYEVDELQASIAIRVPDAYPLQPVTVAGLNRVAVSEKKWQSWLLVTQGVITFSNGNIIDGIIAFRRNVVGALKGQTECAICYSIISTDKKMPDKKCNTCKNIFHRTCLYKWFQVSSQNTCPLCRNPIDYLGAVSASRKGAGPADDEAVFARDVHG</sequence>
<evidence type="ECO:0000256" key="14">
    <source>
        <dbReference type="ARBA" id="ARBA00055150"/>
    </source>
</evidence>
<dbReference type="InterPro" id="IPR039804">
    <property type="entry name" value="RING-CH-C4HC3_LTN1"/>
</dbReference>
<proteinExistence type="inferred from homology"/>
<dbReference type="SUPFAM" id="SSF57850">
    <property type="entry name" value="RING/U-box"/>
    <property type="match status" value="1"/>
</dbReference>
<evidence type="ECO:0000256" key="15">
    <source>
        <dbReference type="PROSITE-ProRule" id="PRU00175"/>
    </source>
</evidence>
<dbReference type="RefSeq" id="XP_060284366.1">
    <property type="nucleotide sequence ID" value="XM_060427706.1"/>
</dbReference>
<evidence type="ECO:0000256" key="10">
    <source>
        <dbReference type="ARBA" id="ARBA00022737"/>
    </source>
</evidence>
<evidence type="ECO:0000256" key="12">
    <source>
        <dbReference type="ARBA" id="ARBA00022786"/>
    </source>
</evidence>
<evidence type="ECO:0000313" key="18">
    <source>
        <dbReference type="EMBL" id="KAK1768153.1"/>
    </source>
</evidence>
<keyword evidence="9 16" id="KW-0479">Metal-binding</keyword>
<comment type="similarity">
    <text evidence="4 16">Belongs to the LTN1 family.</text>
</comment>
<protein>
    <recommendedName>
        <fullName evidence="6 16">E3 ubiquitin-protein ligase listerin</fullName>
        <ecNumber evidence="5 16">2.3.2.27</ecNumber>
    </recommendedName>
    <alternativeName>
        <fullName evidence="16">RING-type E3 ubiquitin transferase listerin</fullName>
    </alternativeName>
</protein>
<comment type="function">
    <text evidence="14">E3 ubiquitin-protein ligase component of the ribosome quality control complex (RQC), a ribosome-associated complex that mediates ubiquitination and extraction of incompletely synthesized nascent chains for proteasomal degradation. Mediates ubiquitination of proteins derived from mRNAs lacking stop codons (non-stop proteins) and other translation arrest products induced by poly-lysine sequences and tandem rare codons. Ubiquitination leads to CDC48 recruitment for extraction and degradation of the incomplete translation product. May indirectly play a role in chromatin function and transcription.</text>
</comment>
<keyword evidence="11 15" id="KW-0863">Zinc-finger</keyword>
<evidence type="ECO:0000256" key="6">
    <source>
        <dbReference type="ARBA" id="ARBA00017157"/>
    </source>
</evidence>
<dbReference type="InterPro" id="IPR057030">
    <property type="entry name" value="TPR_Rkr-1"/>
</dbReference>
<dbReference type="GO" id="GO:1990116">
    <property type="term" value="P:ribosome-associated ubiquitin-dependent protein catabolic process"/>
    <property type="evidence" value="ECO:0007669"/>
    <property type="project" value="UniProtKB-UniRule"/>
</dbReference>
<dbReference type="GO" id="GO:0072344">
    <property type="term" value="P:rescue of stalled ribosome"/>
    <property type="evidence" value="ECO:0007669"/>
    <property type="project" value="UniProtKB-UniRule"/>
</dbReference>
<dbReference type="PANTHER" id="PTHR12389">
    <property type="entry name" value="ZINC FINGER PROTEIN 294"/>
    <property type="match status" value="1"/>
</dbReference>
<keyword evidence="12 16" id="KW-0833">Ubl conjugation pathway</keyword>
<keyword evidence="19" id="KW-1185">Reference proteome</keyword>
<comment type="caution">
    <text evidence="18">The sequence shown here is derived from an EMBL/GenBank/DDBJ whole genome shotgun (WGS) entry which is preliminary data.</text>
</comment>
<evidence type="ECO:0000256" key="4">
    <source>
        <dbReference type="ARBA" id="ARBA00007997"/>
    </source>
</evidence>
<dbReference type="GO" id="GO:0008270">
    <property type="term" value="F:zinc ion binding"/>
    <property type="evidence" value="ECO:0007669"/>
    <property type="project" value="UniProtKB-KW"/>
</dbReference>
<evidence type="ECO:0000256" key="8">
    <source>
        <dbReference type="ARBA" id="ARBA00022679"/>
    </source>
</evidence>
<evidence type="ECO:0000256" key="16">
    <source>
        <dbReference type="RuleBase" id="RU367090"/>
    </source>
</evidence>
<dbReference type="Proteomes" id="UP001244011">
    <property type="component" value="Unassembled WGS sequence"/>
</dbReference>
<dbReference type="Pfam" id="PF13639">
    <property type="entry name" value="zf-RING_2"/>
    <property type="match status" value="1"/>
</dbReference>
<dbReference type="SMART" id="SM00184">
    <property type="entry name" value="RING"/>
    <property type="match status" value="1"/>
</dbReference>
<dbReference type="InterPro" id="IPR001841">
    <property type="entry name" value="Znf_RING"/>
</dbReference>